<dbReference type="RefSeq" id="WP_045469607.1">
    <property type="nucleotide sequence ID" value="NZ_BBLT01000015.1"/>
</dbReference>
<dbReference type="PIRSF" id="PIRSF037390">
    <property type="entry name" value="Thiosulph_Quin_oxidored_DoxA-D"/>
    <property type="match status" value="1"/>
</dbReference>
<accession>A0A098LML3</accession>
<comment type="caution">
    <text evidence="4">The sequence shown here is derived from an EMBL/GenBank/DDBJ whole genome shotgun (WGS) entry which is preliminary data.</text>
</comment>
<feature type="domain" description="TQO small subunit DoxD" evidence="2">
    <location>
        <begin position="24"/>
        <end position="180"/>
    </location>
</feature>
<dbReference type="eggNOG" id="COG2259">
    <property type="taxonomic scope" value="Bacteria"/>
</dbReference>
<dbReference type="InterPro" id="IPR011636">
    <property type="entry name" value="DoxA"/>
</dbReference>
<keyword evidence="1" id="KW-0472">Membrane</keyword>
<keyword evidence="1" id="KW-1133">Transmembrane helix</keyword>
<reference evidence="4 5" key="1">
    <citation type="submission" date="2014-09" db="EMBL/GenBank/DDBJ databases">
        <title>Sporocytophaga myxococcoides PG-01 genome sequencing.</title>
        <authorList>
            <person name="Liu L."/>
            <person name="Gao P.J."/>
            <person name="Chen G.J."/>
            <person name="Wang L.S."/>
        </authorList>
    </citation>
    <scope>NUCLEOTIDE SEQUENCE [LARGE SCALE GENOMIC DNA]</scope>
    <source>
        <strain evidence="4 5">PG-01</strain>
    </source>
</reference>
<gene>
    <name evidence="4" type="ORF">MYP_4907</name>
</gene>
<feature type="transmembrane region" description="Helical" evidence="1">
    <location>
        <begin position="136"/>
        <end position="154"/>
    </location>
</feature>
<dbReference type="Pfam" id="PF04173">
    <property type="entry name" value="DoxD"/>
    <property type="match status" value="1"/>
</dbReference>
<evidence type="ECO:0000259" key="2">
    <source>
        <dbReference type="Pfam" id="PF04173"/>
    </source>
</evidence>
<sequence length="348" mass="39044">MEAFKISDKNTLYQSSSSAVLLTGLRWVTGWLFFSAFWRRLILENKLDPDGIGYVGEKFNHFFPNAIIVKPMIHFLITHPDFLQIFLFVFTIIEALVGLGLLLGLFTRASALGVFLLSLGILFGAGWLGTTCLDEWQIGVLGTIAGLVMMVAGADKFSLDRWLLSKFPGLNDKKWIQYVGSGDINLSNKAFTFFSLFIAVFSLAITLYTNQVFHGGVWGKLHNLSLKPNIVISDVKYDKARGLSFDLFRDQGIDTYGAFITRISLKDKNGNVIKEYLYNELSEIPGQNIDNYYITKVKTGKNSLIIPLGAKAKVTFPMDITEGGNYFIEVEDISGKVWQHSFKIQKVI</sequence>
<feature type="transmembrane region" description="Helical" evidence="1">
    <location>
        <begin position="83"/>
        <end position="105"/>
    </location>
</feature>
<evidence type="ECO:0000313" key="4">
    <source>
        <dbReference type="EMBL" id="GAL87677.1"/>
    </source>
</evidence>
<proteinExistence type="predicted"/>
<dbReference type="Pfam" id="PF07680">
    <property type="entry name" value="DoxA"/>
    <property type="match status" value="1"/>
</dbReference>
<feature type="transmembrane region" description="Helical" evidence="1">
    <location>
        <begin position="112"/>
        <end position="130"/>
    </location>
</feature>
<dbReference type="OrthoDB" id="9790967at2"/>
<protein>
    <recommendedName>
        <fullName evidence="6">Quinol oxidase</fullName>
    </recommendedName>
</protein>
<organism evidence="4 5">
    <name type="scientific">Sporocytophaga myxococcoides</name>
    <dbReference type="NCBI Taxonomy" id="153721"/>
    <lineage>
        <taxon>Bacteria</taxon>
        <taxon>Pseudomonadati</taxon>
        <taxon>Bacteroidota</taxon>
        <taxon>Cytophagia</taxon>
        <taxon>Cytophagales</taxon>
        <taxon>Cytophagaceae</taxon>
        <taxon>Sporocytophaga</taxon>
    </lineage>
</organism>
<dbReference type="Proteomes" id="UP000030185">
    <property type="component" value="Unassembled WGS sequence"/>
</dbReference>
<feature type="transmembrane region" description="Helical" evidence="1">
    <location>
        <begin position="20"/>
        <end position="38"/>
    </location>
</feature>
<dbReference type="PANTHER" id="PTHR33452">
    <property type="entry name" value="OXIDOREDUCTASE CATD-RELATED"/>
    <property type="match status" value="1"/>
</dbReference>
<dbReference type="InterPro" id="IPR007301">
    <property type="entry name" value="DoxD"/>
</dbReference>
<feature type="transmembrane region" description="Helical" evidence="1">
    <location>
        <begin position="190"/>
        <end position="208"/>
    </location>
</feature>
<evidence type="ECO:0000313" key="5">
    <source>
        <dbReference type="Proteomes" id="UP000030185"/>
    </source>
</evidence>
<dbReference type="GO" id="GO:0005886">
    <property type="term" value="C:plasma membrane"/>
    <property type="evidence" value="ECO:0007669"/>
    <property type="project" value="TreeGrafter"/>
</dbReference>
<dbReference type="EMBL" id="BBLT01000015">
    <property type="protein sequence ID" value="GAL87677.1"/>
    <property type="molecule type" value="Genomic_DNA"/>
</dbReference>
<feature type="domain" description="Thiosulphate:quinone oxidoreductase small subunit DoxA" evidence="3">
    <location>
        <begin position="213"/>
        <end position="340"/>
    </location>
</feature>
<dbReference type="InterPro" id="IPR017192">
    <property type="entry name" value="ThioSO4-Q_OxRdtase_DoxA/D"/>
</dbReference>
<keyword evidence="5" id="KW-1185">Reference proteome</keyword>
<name>A0A098LML3_9BACT</name>
<keyword evidence="1" id="KW-0812">Transmembrane</keyword>
<evidence type="ECO:0008006" key="6">
    <source>
        <dbReference type="Google" id="ProtNLM"/>
    </source>
</evidence>
<evidence type="ECO:0000256" key="1">
    <source>
        <dbReference type="SAM" id="Phobius"/>
    </source>
</evidence>
<dbReference type="PANTHER" id="PTHR33452:SF1">
    <property type="entry name" value="INNER MEMBRANE PROTEIN YPHA-RELATED"/>
    <property type="match status" value="1"/>
</dbReference>
<dbReference type="STRING" id="153721.MYP_4907"/>
<evidence type="ECO:0000259" key="3">
    <source>
        <dbReference type="Pfam" id="PF07680"/>
    </source>
</evidence>
<dbReference type="AlphaFoldDB" id="A0A098LML3"/>
<dbReference type="InterPro" id="IPR051907">
    <property type="entry name" value="DoxX-like_oxidoreductase"/>
</dbReference>